<dbReference type="Pfam" id="PF08239">
    <property type="entry name" value="SH3_3"/>
    <property type="match status" value="1"/>
</dbReference>
<organism evidence="2 3">
    <name type="scientific">Danxiaibacter flavus</name>
    <dbReference type="NCBI Taxonomy" id="3049108"/>
    <lineage>
        <taxon>Bacteria</taxon>
        <taxon>Pseudomonadati</taxon>
        <taxon>Bacteroidota</taxon>
        <taxon>Chitinophagia</taxon>
        <taxon>Chitinophagales</taxon>
        <taxon>Chitinophagaceae</taxon>
        <taxon>Danxiaibacter</taxon>
    </lineage>
</organism>
<dbReference type="InterPro" id="IPR036028">
    <property type="entry name" value="SH3-like_dom_sf"/>
</dbReference>
<reference evidence="2 3" key="1">
    <citation type="submission" date="2023-07" db="EMBL/GenBank/DDBJ databases">
        <authorList>
            <person name="Lian W.-H."/>
        </authorList>
    </citation>
    <scope>NUCLEOTIDE SEQUENCE [LARGE SCALE GENOMIC DNA]</scope>
    <source>
        <strain evidence="2 3">SYSU DXS3180</strain>
    </source>
</reference>
<dbReference type="SUPFAM" id="SSF50044">
    <property type="entry name" value="SH3-domain"/>
    <property type="match status" value="1"/>
</dbReference>
<keyword evidence="3" id="KW-1185">Reference proteome</keyword>
<comment type="caution">
    <text evidence="2">The sequence shown here is derived from an EMBL/GenBank/DDBJ whole genome shotgun (WGS) entry which is preliminary data.</text>
</comment>
<accession>A0ABV3ZD93</accession>
<sequence>MALQDKYKELLDAASSSGVANLQAREQDGVLYVDGDAPSGAVKDQLWDIYGKIDPDFRAGDLILNVNVTGAIDGGKLKVVTESTNLNIRKGPGTDQPIAGKAAHDEIVTLVSKANDQWWLIRTDGGAEGYAYAQYLQPV</sequence>
<dbReference type="PROSITE" id="PS51781">
    <property type="entry name" value="SH3B"/>
    <property type="match status" value="1"/>
</dbReference>
<protein>
    <submittedName>
        <fullName evidence="2">SH3 domain-containing protein</fullName>
    </submittedName>
</protein>
<name>A0ABV3ZD93_9BACT</name>
<dbReference type="Proteomes" id="UP001560573">
    <property type="component" value="Unassembled WGS sequence"/>
</dbReference>
<gene>
    <name evidence="2" type="ORF">QTN47_08665</name>
</gene>
<evidence type="ECO:0000259" key="1">
    <source>
        <dbReference type="PROSITE" id="PS51781"/>
    </source>
</evidence>
<dbReference type="Gene3D" id="2.30.30.40">
    <property type="entry name" value="SH3 Domains"/>
    <property type="match status" value="1"/>
</dbReference>
<proteinExistence type="predicted"/>
<evidence type="ECO:0000313" key="3">
    <source>
        <dbReference type="Proteomes" id="UP001560573"/>
    </source>
</evidence>
<dbReference type="RefSeq" id="WP_369328965.1">
    <property type="nucleotide sequence ID" value="NZ_JAULBC010000002.1"/>
</dbReference>
<evidence type="ECO:0000313" key="2">
    <source>
        <dbReference type="EMBL" id="MEX6687560.1"/>
    </source>
</evidence>
<dbReference type="InterPro" id="IPR003646">
    <property type="entry name" value="SH3-like_bac-type"/>
</dbReference>
<dbReference type="EMBL" id="JAULBC010000002">
    <property type="protein sequence ID" value="MEX6687560.1"/>
    <property type="molecule type" value="Genomic_DNA"/>
</dbReference>
<feature type="domain" description="SH3b" evidence="1">
    <location>
        <begin position="75"/>
        <end position="139"/>
    </location>
</feature>